<organism evidence="1 2">
    <name type="scientific">Lentzea flaviverrucosa</name>
    <dbReference type="NCBI Taxonomy" id="200379"/>
    <lineage>
        <taxon>Bacteria</taxon>
        <taxon>Bacillati</taxon>
        <taxon>Actinomycetota</taxon>
        <taxon>Actinomycetes</taxon>
        <taxon>Pseudonocardiales</taxon>
        <taxon>Pseudonocardiaceae</taxon>
        <taxon>Lentzea</taxon>
    </lineage>
</organism>
<reference evidence="2" key="1">
    <citation type="submission" date="2016-10" db="EMBL/GenBank/DDBJ databases">
        <authorList>
            <person name="Varghese N."/>
            <person name="Submissions S."/>
        </authorList>
    </citation>
    <scope>NUCLEOTIDE SEQUENCE [LARGE SCALE GENOMIC DNA]</scope>
    <source>
        <strain evidence="2">CGMCC 4.578</strain>
    </source>
</reference>
<dbReference type="AlphaFoldDB" id="A0A1H8ZUF8"/>
<accession>A0A1H8ZUF8</accession>
<keyword evidence="2" id="KW-1185">Reference proteome</keyword>
<dbReference type="Proteomes" id="UP000199028">
    <property type="component" value="Unassembled WGS sequence"/>
</dbReference>
<protein>
    <submittedName>
        <fullName evidence="1">Uncharacterized protein</fullName>
    </submittedName>
</protein>
<evidence type="ECO:0000313" key="2">
    <source>
        <dbReference type="Proteomes" id="UP000199028"/>
    </source>
</evidence>
<name>A0A1H8ZUF8_9PSEU</name>
<proteinExistence type="predicted"/>
<dbReference type="EMBL" id="FOFT01000001">
    <property type="protein sequence ID" value="SEP67877.1"/>
    <property type="molecule type" value="Genomic_DNA"/>
</dbReference>
<evidence type="ECO:0000313" key="1">
    <source>
        <dbReference type="EMBL" id="SEP67877.1"/>
    </source>
</evidence>
<gene>
    <name evidence="1" type="ORF">SAMN05216195_1017</name>
</gene>
<sequence length="75" mass="7495">MANGRNAGASACSKNIVVSGVARDTATPVLTALTTEPLHGYGIVRTVAELSATAPACTRAPCRAHSNGSRKTASG</sequence>